<dbReference type="InterPro" id="IPR003598">
    <property type="entry name" value="Ig_sub2"/>
</dbReference>
<proteinExistence type="predicted"/>
<organism evidence="3 4">
    <name type="scientific">Podarcis muralis</name>
    <name type="common">Wall lizard</name>
    <name type="synonym">Lacerta muralis</name>
    <dbReference type="NCBI Taxonomy" id="64176"/>
    <lineage>
        <taxon>Eukaryota</taxon>
        <taxon>Metazoa</taxon>
        <taxon>Chordata</taxon>
        <taxon>Craniata</taxon>
        <taxon>Vertebrata</taxon>
        <taxon>Euteleostomi</taxon>
        <taxon>Lepidosauria</taxon>
        <taxon>Squamata</taxon>
        <taxon>Bifurcata</taxon>
        <taxon>Unidentata</taxon>
        <taxon>Episquamata</taxon>
        <taxon>Laterata</taxon>
        <taxon>Lacertibaenia</taxon>
        <taxon>Lacertidae</taxon>
        <taxon>Podarcis</taxon>
    </lineage>
</organism>
<evidence type="ECO:0000256" key="1">
    <source>
        <dbReference type="SAM" id="SignalP"/>
    </source>
</evidence>
<dbReference type="Proteomes" id="UP000472272">
    <property type="component" value="Chromosome 16"/>
</dbReference>
<evidence type="ECO:0000259" key="2">
    <source>
        <dbReference type="PROSITE" id="PS50835"/>
    </source>
</evidence>
<name>A0A670JUN8_PODMU</name>
<evidence type="ECO:0000313" key="3">
    <source>
        <dbReference type="Ensembl" id="ENSPMRP00000028893.1"/>
    </source>
</evidence>
<dbReference type="AlphaFoldDB" id="A0A670JUN8"/>
<dbReference type="SMART" id="SM00406">
    <property type="entry name" value="IGv"/>
    <property type="match status" value="1"/>
</dbReference>
<protein>
    <recommendedName>
        <fullName evidence="2">Ig-like domain-containing protein</fullName>
    </recommendedName>
</protein>
<reference evidence="3 4" key="1">
    <citation type="journal article" date="2019" name="Proc. Natl. Acad. Sci. U.S.A.">
        <title>Regulatory changes in pterin and carotenoid genes underlie balanced color polymorphisms in the wall lizard.</title>
        <authorList>
            <person name="Andrade P."/>
            <person name="Pinho C."/>
            <person name="Perez I de Lanuza G."/>
            <person name="Afonso S."/>
            <person name="Brejcha J."/>
            <person name="Rubin C.J."/>
            <person name="Wallerman O."/>
            <person name="Pereira P."/>
            <person name="Sabatino S.J."/>
            <person name="Bellati A."/>
            <person name="Pellitteri-Rosa D."/>
            <person name="Bosakova Z."/>
            <person name="Bunikis I."/>
            <person name="Carretero M.A."/>
            <person name="Feiner N."/>
            <person name="Marsik P."/>
            <person name="Pauperio F."/>
            <person name="Salvi D."/>
            <person name="Soler L."/>
            <person name="While G.M."/>
            <person name="Uller T."/>
            <person name="Font E."/>
            <person name="Andersson L."/>
            <person name="Carneiro M."/>
        </authorList>
    </citation>
    <scope>NUCLEOTIDE SEQUENCE</scope>
</reference>
<dbReference type="SMART" id="SM00408">
    <property type="entry name" value="IGc2"/>
    <property type="match status" value="1"/>
</dbReference>
<sequence length="211" mass="23522">MFFLVFLLEGVTSQSAWTQPASESPASESVSPGQTIKLSCTTSDTGSGVRWYQQRSGQVPRFVQYEGGSRGEGIPDRFTASRSGNIGYLTITNLQAEDEAVYYCARGYKNLFHSDTNQWGSGTKTFPLPPNSMRCSTLQKAVFPGPFLKDFLIDVPSWLSHHILAELRANPAALKNLLYANLPFDSLIECPIMFYRISKSQERQSMITEDI</sequence>
<dbReference type="GeneTree" id="ENSGT00940000154179"/>
<dbReference type="Ensembl" id="ENSPMRT00000030655.1">
    <property type="protein sequence ID" value="ENSPMRP00000028893.1"/>
    <property type="gene ID" value="ENSPMRG00000018685.1"/>
</dbReference>
<reference evidence="3" key="2">
    <citation type="submission" date="2025-08" db="UniProtKB">
        <authorList>
            <consortium name="Ensembl"/>
        </authorList>
    </citation>
    <scope>IDENTIFICATION</scope>
</reference>
<dbReference type="SMART" id="SM00409">
    <property type="entry name" value="IG"/>
    <property type="match status" value="1"/>
</dbReference>
<dbReference type="PANTHER" id="PTHR23267">
    <property type="entry name" value="IMMUNOGLOBULIN LIGHT CHAIN"/>
    <property type="match status" value="1"/>
</dbReference>
<dbReference type="Pfam" id="PF07686">
    <property type="entry name" value="V-set"/>
    <property type="match status" value="1"/>
</dbReference>
<reference evidence="3" key="3">
    <citation type="submission" date="2025-09" db="UniProtKB">
        <authorList>
            <consortium name="Ensembl"/>
        </authorList>
    </citation>
    <scope>IDENTIFICATION</scope>
</reference>
<keyword evidence="4" id="KW-1185">Reference proteome</keyword>
<feature type="chain" id="PRO_5025479169" description="Ig-like domain-containing protein" evidence="1">
    <location>
        <begin position="19"/>
        <end position="211"/>
    </location>
</feature>
<dbReference type="InterPro" id="IPR003599">
    <property type="entry name" value="Ig_sub"/>
</dbReference>
<dbReference type="Gene3D" id="2.60.40.10">
    <property type="entry name" value="Immunoglobulins"/>
    <property type="match status" value="1"/>
</dbReference>
<keyword evidence="1" id="KW-0732">Signal</keyword>
<dbReference type="SUPFAM" id="SSF48726">
    <property type="entry name" value="Immunoglobulin"/>
    <property type="match status" value="1"/>
</dbReference>
<dbReference type="InterPro" id="IPR036179">
    <property type="entry name" value="Ig-like_dom_sf"/>
</dbReference>
<dbReference type="InterPro" id="IPR013783">
    <property type="entry name" value="Ig-like_fold"/>
</dbReference>
<accession>A0A670JUN8</accession>
<dbReference type="InterPro" id="IPR007110">
    <property type="entry name" value="Ig-like_dom"/>
</dbReference>
<dbReference type="PROSITE" id="PS50835">
    <property type="entry name" value="IG_LIKE"/>
    <property type="match status" value="1"/>
</dbReference>
<feature type="signal peptide" evidence="1">
    <location>
        <begin position="1"/>
        <end position="18"/>
    </location>
</feature>
<dbReference type="InterPro" id="IPR013106">
    <property type="entry name" value="Ig_V-set"/>
</dbReference>
<dbReference type="InterPro" id="IPR050150">
    <property type="entry name" value="IgV_Light_Chain"/>
</dbReference>
<evidence type="ECO:0000313" key="4">
    <source>
        <dbReference type="Proteomes" id="UP000472272"/>
    </source>
</evidence>
<feature type="domain" description="Ig-like" evidence="2">
    <location>
        <begin position="20"/>
        <end position="104"/>
    </location>
</feature>